<name>A0A517TXK9_9BACT</name>
<evidence type="ECO:0000313" key="2">
    <source>
        <dbReference type="Proteomes" id="UP000317909"/>
    </source>
</evidence>
<dbReference type="RefSeq" id="WP_145432589.1">
    <property type="nucleotide sequence ID" value="NZ_CP036339.1"/>
</dbReference>
<dbReference type="Proteomes" id="UP000317909">
    <property type="component" value="Chromosome"/>
</dbReference>
<evidence type="ECO:0000313" key="1">
    <source>
        <dbReference type="EMBL" id="QDT73091.1"/>
    </source>
</evidence>
<protein>
    <submittedName>
        <fullName evidence="1">Uncharacterized protein</fullName>
    </submittedName>
</protein>
<dbReference type="KEGG" id="llh:I41_22800"/>
<reference evidence="1 2" key="1">
    <citation type="submission" date="2019-02" db="EMBL/GenBank/DDBJ databases">
        <title>Deep-cultivation of Planctomycetes and their phenomic and genomic characterization uncovers novel biology.</title>
        <authorList>
            <person name="Wiegand S."/>
            <person name="Jogler M."/>
            <person name="Boedeker C."/>
            <person name="Pinto D."/>
            <person name="Vollmers J."/>
            <person name="Rivas-Marin E."/>
            <person name="Kohn T."/>
            <person name="Peeters S.H."/>
            <person name="Heuer A."/>
            <person name="Rast P."/>
            <person name="Oberbeckmann S."/>
            <person name="Bunk B."/>
            <person name="Jeske O."/>
            <person name="Meyerdierks A."/>
            <person name="Storesund J.E."/>
            <person name="Kallscheuer N."/>
            <person name="Luecker S."/>
            <person name="Lage O.M."/>
            <person name="Pohl T."/>
            <person name="Merkel B.J."/>
            <person name="Hornburger P."/>
            <person name="Mueller R.-W."/>
            <person name="Bruemmer F."/>
            <person name="Labrenz M."/>
            <person name="Spormann A.M."/>
            <person name="Op den Camp H."/>
            <person name="Overmann J."/>
            <person name="Amann R."/>
            <person name="Jetten M.S.M."/>
            <person name="Mascher T."/>
            <person name="Medema M.H."/>
            <person name="Devos D.P."/>
            <person name="Kaster A.-K."/>
            <person name="Ovreas L."/>
            <person name="Rohde M."/>
            <person name="Galperin M.Y."/>
            <person name="Jogler C."/>
        </authorList>
    </citation>
    <scope>NUCLEOTIDE SEQUENCE [LARGE SCALE GENOMIC DNA]</scope>
    <source>
        <strain evidence="1 2">I41</strain>
    </source>
</reference>
<organism evidence="1 2">
    <name type="scientific">Lacipirellula limnantheis</name>
    <dbReference type="NCBI Taxonomy" id="2528024"/>
    <lineage>
        <taxon>Bacteria</taxon>
        <taxon>Pseudomonadati</taxon>
        <taxon>Planctomycetota</taxon>
        <taxon>Planctomycetia</taxon>
        <taxon>Pirellulales</taxon>
        <taxon>Lacipirellulaceae</taxon>
        <taxon>Lacipirellula</taxon>
    </lineage>
</organism>
<keyword evidence="2" id="KW-1185">Reference proteome</keyword>
<accession>A0A517TXK9</accession>
<dbReference type="EMBL" id="CP036339">
    <property type="protein sequence ID" value="QDT73091.1"/>
    <property type="molecule type" value="Genomic_DNA"/>
</dbReference>
<gene>
    <name evidence="1" type="ORF">I41_22800</name>
</gene>
<sequence length="96" mass="10473">MPSEPVVTIRHVATVGWQVLLGGDQWHTCRKEQDARYIANGVLIADAVANGERSGEEVARELDEVLTMVARQIGECEAWRLMKAAAATARGETPTL</sequence>
<dbReference type="AlphaFoldDB" id="A0A517TXK9"/>
<dbReference type="OrthoDB" id="9846974at2"/>
<proteinExistence type="predicted"/>